<feature type="compositionally biased region" description="Polar residues" evidence="1">
    <location>
        <begin position="1"/>
        <end position="26"/>
    </location>
</feature>
<gene>
    <name evidence="2" type="ORF">EC835_102128</name>
</gene>
<evidence type="ECO:0000256" key="1">
    <source>
        <dbReference type="SAM" id="MobiDB-lite"/>
    </source>
</evidence>
<organism evidence="2 3">
    <name type="scientific">Providencia alcalifaciens</name>
    <dbReference type="NCBI Taxonomy" id="126385"/>
    <lineage>
        <taxon>Bacteria</taxon>
        <taxon>Pseudomonadati</taxon>
        <taxon>Pseudomonadota</taxon>
        <taxon>Gammaproteobacteria</taxon>
        <taxon>Enterobacterales</taxon>
        <taxon>Morganellaceae</taxon>
        <taxon>Providencia</taxon>
    </lineage>
</organism>
<proteinExistence type="predicted"/>
<name>A0A4R3NMR5_9GAMM</name>
<evidence type="ECO:0000313" key="2">
    <source>
        <dbReference type="EMBL" id="TCT36677.1"/>
    </source>
</evidence>
<feature type="region of interest" description="Disordered" evidence="1">
    <location>
        <begin position="1"/>
        <end position="28"/>
    </location>
</feature>
<dbReference type="OrthoDB" id="7796826at2"/>
<sequence length="771" mass="86058">MQKNQTQSKTNNVDGSNKDAYSSSEPNLYYHPDTNELIFVPDDALELESRHLCTLVKNKHSRLAQIDNLLDSTSLKEREKNSDEFVNKLLNCHEEYNQAANELNKIVSTLTVIIDENEKEDKKNRSLLDSSAGSDNLNIVELLKVQASGGFKYRYVRSDQIDAKGKHEVHKLERSDISNEEKKKIINRVIETDTNGNQTEKLAVDTEQLKEALKEIEPAFKYQLFELEGDSGTLGEWAGSFQKWAEDVNKSLDSTPPTKTKYASFDKKAQIMRWSYGGDGNIEISNGSLGGNKDRKAQAKANIYGNFAFAEAKAEGRIHLPNRQGVQFLYPTRNPKSTTRVIGDFGALSYKEMMASMGAFRFDIALTLAGMLGASFGLQASVNLSTEGLRGSQSSTTDNNRIQLSDVKGSDITKAADALGLNSEASVFVGVKGGVELAGEFLWLSPELTPAQRKKYEQTDGFCSIAKVAGGTDFMLGVGATAQFAITYRKGTIYIIAHAELCWGPGAGGHLAFEVNMDKIMEEFMPCFVHMLRDIDYMKMLKIISEEDFLAICQLPILIAMGAAVAIYQGLYDLSDYLSVSWENKKNRENLMAAIIKNNGDDFKFTPPETKGAVIAALLEHEFWENHFYGQSHKLTPGEIDGVFSTRKRAILYILRWAQSQRDFDNIIQHLSSVPDGSRLGIPTNTAYILSFLSLGEETKTHYTDRGKIYSRASRYAEIFGTLRDKLPNETLAKQNNGTPFKEYITVSDVTSRTLWSRDGVNWKENLYGNS</sequence>
<dbReference type="Proteomes" id="UP000295055">
    <property type="component" value="Unassembled WGS sequence"/>
</dbReference>
<reference evidence="2 3" key="1">
    <citation type="submission" date="2019-03" db="EMBL/GenBank/DDBJ databases">
        <title>Genomic analyses of the natural microbiome of Caenorhabditis elegans.</title>
        <authorList>
            <person name="Samuel B."/>
        </authorList>
    </citation>
    <scope>NUCLEOTIDE SEQUENCE [LARGE SCALE GENOMIC DNA]</scope>
    <source>
        <strain evidence="2 3">JUb102</strain>
    </source>
</reference>
<protein>
    <submittedName>
        <fullName evidence="2">Uncharacterized protein</fullName>
    </submittedName>
</protein>
<dbReference type="AlphaFoldDB" id="A0A4R3NMR5"/>
<accession>A0A4R3NMR5</accession>
<dbReference type="EMBL" id="SMAS01000002">
    <property type="protein sequence ID" value="TCT36677.1"/>
    <property type="molecule type" value="Genomic_DNA"/>
</dbReference>
<evidence type="ECO:0000313" key="3">
    <source>
        <dbReference type="Proteomes" id="UP000295055"/>
    </source>
</evidence>
<comment type="caution">
    <text evidence="2">The sequence shown here is derived from an EMBL/GenBank/DDBJ whole genome shotgun (WGS) entry which is preliminary data.</text>
</comment>
<dbReference type="RefSeq" id="WP_132495345.1">
    <property type="nucleotide sequence ID" value="NZ_SMAS01000002.1"/>
</dbReference>